<sequence length="489" mass="55694">MTQSELSEFLDAPALYYCEFKASDIGASLYKIRDDSVRTRHFLGADNADEIEAILSDQTLNAISPKLSDKQAKNTLCNAFRDICLEIFPKWDKKTISIADSSDWKKISLHVSTFSMRLPSIAQVAVFTELVQIIDNSPLLVVPETESVKYTNISNETTIAKFKLVETLLQEANIEGYSLSYPSENFPDKFPLSRISPSHCPICDRKHDSDHGYIIRNKKSYSFFCYQANDNREPGSRKPSKKLTISETVLDRERKLPAPDLLRMYTSGKKFSRAEVYEAIQATVTCVQGTLKLWLIKRKDAENGLFFDMGSKLKLADYKINIIEYSGESIKLKSLIDQADTKGLILYEDYNFLPYSLNAPQPVTDFFNIFLGFLAKPTPEINKEIIDPILWHTKNIISDENVKLHEYLWNWWAYLVQKSQKKPRTILVLKSALQQCGKNIITDFIGDKVLGEHLHYATSDLEKILGRFNSAIQARKLIVMNETGMSSGD</sequence>
<evidence type="ECO:0000313" key="1">
    <source>
        <dbReference type="EMBL" id="PKK57347.1"/>
    </source>
</evidence>
<comment type="caution">
    <text evidence="1">The sequence shown here is derived from an EMBL/GenBank/DDBJ whole genome shotgun (WGS) entry which is preliminary data.</text>
</comment>
<protein>
    <recommendedName>
        <fullName evidence="3">Highly derived d5-like helicase-primase: PROVISIONAL</fullName>
    </recommendedName>
</protein>
<dbReference type="AlphaFoldDB" id="A0A2N1M6T4"/>
<evidence type="ECO:0008006" key="3">
    <source>
        <dbReference type="Google" id="ProtNLM"/>
    </source>
</evidence>
<name>A0A2N1M6T4_9GLOM</name>
<dbReference type="Proteomes" id="UP000233469">
    <property type="component" value="Unassembled WGS sequence"/>
</dbReference>
<reference evidence="1 2" key="2">
    <citation type="submission" date="2017-10" db="EMBL/GenBank/DDBJ databases">
        <title>Extensive intraspecific genome diversity in a model arbuscular mycorrhizal fungus.</title>
        <authorList>
            <person name="Chen E.C.H."/>
            <person name="Morin E."/>
            <person name="Baudet D."/>
            <person name="Noel J."/>
            <person name="Ndikumana S."/>
            <person name="Charron P."/>
            <person name="St-Onge C."/>
            <person name="Giorgi J."/>
            <person name="Grigoriev I.V."/>
            <person name="Roux C."/>
            <person name="Martin F.M."/>
            <person name="Corradi N."/>
        </authorList>
    </citation>
    <scope>NUCLEOTIDE SEQUENCE [LARGE SCALE GENOMIC DNA]</scope>
    <source>
        <strain evidence="1 2">C2</strain>
    </source>
</reference>
<reference evidence="1 2" key="1">
    <citation type="submission" date="2016-04" db="EMBL/GenBank/DDBJ databases">
        <title>Genome analyses suggest a sexual origin of heterokaryosis in a supposedly ancient asexual fungus.</title>
        <authorList>
            <person name="Ropars J."/>
            <person name="Sedzielewska K."/>
            <person name="Noel J."/>
            <person name="Charron P."/>
            <person name="Farinelli L."/>
            <person name="Marton T."/>
            <person name="Kruger M."/>
            <person name="Pelin A."/>
            <person name="Brachmann A."/>
            <person name="Corradi N."/>
        </authorList>
    </citation>
    <scope>NUCLEOTIDE SEQUENCE [LARGE SCALE GENOMIC DNA]</scope>
    <source>
        <strain evidence="1 2">C2</strain>
    </source>
</reference>
<accession>A0A2N1M6T4</accession>
<dbReference type="VEuPathDB" id="FungiDB:RhiirFUN_003938"/>
<proteinExistence type="predicted"/>
<evidence type="ECO:0000313" key="2">
    <source>
        <dbReference type="Proteomes" id="UP000233469"/>
    </source>
</evidence>
<organism evidence="1 2">
    <name type="scientific">Rhizophagus irregularis</name>
    <dbReference type="NCBI Taxonomy" id="588596"/>
    <lineage>
        <taxon>Eukaryota</taxon>
        <taxon>Fungi</taxon>
        <taxon>Fungi incertae sedis</taxon>
        <taxon>Mucoromycota</taxon>
        <taxon>Glomeromycotina</taxon>
        <taxon>Glomeromycetes</taxon>
        <taxon>Glomerales</taxon>
        <taxon>Glomeraceae</taxon>
        <taxon>Rhizophagus</taxon>
    </lineage>
</organism>
<dbReference type="VEuPathDB" id="FungiDB:FUN_012151"/>
<gene>
    <name evidence="1" type="ORF">RhiirC2_798195</name>
</gene>
<dbReference type="VEuPathDB" id="FungiDB:RhiirA1_475016"/>
<dbReference type="EMBL" id="LLXL01004479">
    <property type="protein sequence ID" value="PKK57347.1"/>
    <property type="molecule type" value="Genomic_DNA"/>
</dbReference>